<dbReference type="AlphaFoldDB" id="A0A3S5GYL3"/>
<dbReference type="InterPro" id="IPR037524">
    <property type="entry name" value="PA14/GLEYA"/>
</dbReference>
<evidence type="ECO:0000313" key="8">
    <source>
        <dbReference type="EMBL" id="AYM54503.1"/>
    </source>
</evidence>
<evidence type="ECO:0000256" key="2">
    <source>
        <dbReference type="ARBA" id="ARBA00022729"/>
    </source>
</evidence>
<dbReference type="EMBL" id="MH908923">
    <property type="protein sequence ID" value="AYM54503.1"/>
    <property type="molecule type" value="Genomic_DNA"/>
</dbReference>
<feature type="compositionally biased region" description="Low complexity" evidence="6">
    <location>
        <begin position="50"/>
        <end position="60"/>
    </location>
</feature>
<dbReference type="PANTHER" id="PTHR31137">
    <property type="entry name" value="PROTEIN PSIB-RELATED-RELATED"/>
    <property type="match status" value="1"/>
</dbReference>
<protein>
    <submittedName>
        <fullName evidence="8">Lipoprotein</fullName>
    </submittedName>
</protein>
<keyword evidence="8" id="KW-0449">Lipoprotein</keyword>
<evidence type="ECO:0000256" key="3">
    <source>
        <dbReference type="ARBA" id="ARBA00022737"/>
    </source>
</evidence>
<organism evidence="8">
    <name type="scientific">Myxococcus fulvus</name>
    <dbReference type="NCBI Taxonomy" id="33"/>
    <lineage>
        <taxon>Bacteria</taxon>
        <taxon>Pseudomonadati</taxon>
        <taxon>Myxococcota</taxon>
        <taxon>Myxococcia</taxon>
        <taxon>Myxococcales</taxon>
        <taxon>Cystobacterineae</taxon>
        <taxon>Myxococcaceae</taxon>
        <taxon>Myxococcus</taxon>
    </lineage>
</organism>
<dbReference type="NCBIfam" id="TIGR02148">
    <property type="entry name" value="Fibro_Slime"/>
    <property type="match status" value="1"/>
</dbReference>
<accession>A0A3S5GYL3</accession>
<dbReference type="InterPro" id="IPR011658">
    <property type="entry name" value="PA14_dom"/>
</dbReference>
<reference evidence="8" key="1">
    <citation type="journal article" date="2018" name="J. Ind. Microbiol. Biotechnol.">
        <title>Genome mining reveals uncommon alkylpyrones as type III PKS products from myxobacteria.</title>
        <authorList>
            <person name="Hug J.J."/>
            <person name="Panter F."/>
            <person name="Krug D."/>
            <person name="Muller R."/>
        </authorList>
    </citation>
    <scope>NUCLEOTIDE SEQUENCE</scope>
    <source>
        <strain evidence="8">MCy10608</strain>
    </source>
</reference>
<dbReference type="Pfam" id="PF13948">
    <property type="entry name" value="DUF4215"/>
    <property type="match status" value="3"/>
</dbReference>
<dbReference type="InterPro" id="IPR011936">
    <property type="entry name" value="Myxo_disulph_rpt"/>
</dbReference>
<feature type="region of interest" description="Disordered" evidence="6">
    <location>
        <begin position="17"/>
        <end position="70"/>
    </location>
</feature>
<keyword evidence="4" id="KW-1015">Disulfide bond</keyword>
<dbReference type="Pfam" id="PF07691">
    <property type="entry name" value="PA14"/>
    <property type="match status" value="1"/>
</dbReference>
<dbReference type="InterPro" id="IPR011874">
    <property type="entry name" value="Fibro_Slime"/>
</dbReference>
<feature type="domain" description="PA14" evidence="7">
    <location>
        <begin position="239"/>
        <end position="385"/>
    </location>
</feature>
<proteinExistence type="inferred from homology"/>
<evidence type="ECO:0000256" key="6">
    <source>
        <dbReference type="SAM" id="MobiDB-lite"/>
    </source>
</evidence>
<evidence type="ECO:0000259" key="7">
    <source>
        <dbReference type="PROSITE" id="PS51820"/>
    </source>
</evidence>
<dbReference type="GO" id="GO:0005576">
    <property type="term" value="C:extracellular region"/>
    <property type="evidence" value="ECO:0007669"/>
    <property type="project" value="TreeGrafter"/>
</dbReference>
<sequence length="458" mass="48795">MLLASLVLSLFACGREDDSETAPDRMRGAQEAPTVDLEPGCGEPGDDAGTDAGVDAGTGTEPDAGPAVCGDALKHPSEECDDGNNDLGDGCTPLCTREPVCSNGVCENVCGDGQLRSEQCDDGNTLANDGCSPTCEFEPGFVCMAVDDLPPAQLSLPIVYRDFRGYDLLATGSLPRGHIDFENALGSEKGIVATTLDAQGKPVYAKTSMASATTHGRAAFDQWFRDVPNVNQTVIGTLNLPRQAIGQYLFDDQTFFPLDTASWVASGHEPLRADNSSPAQLHNFNFTSEMRYWFEYRGDEVLTFRGDDDVWVFINGILAVDLGGIHAAETASLTLSQRASQLGLIVGGTYQLAVFQAERHTRASSYRLGLNNFFRPSRRTQCVPGPDPEPLCGNGTTDPGEQCDDGINDGGYSQCAPGCVRGPRCGDGIVHLVEGEQCDDGNLRSLDGCNATCQLELP</sequence>
<evidence type="ECO:0000256" key="4">
    <source>
        <dbReference type="ARBA" id="ARBA00023157"/>
    </source>
</evidence>
<evidence type="ECO:0000256" key="5">
    <source>
        <dbReference type="ARBA" id="ARBA00023180"/>
    </source>
</evidence>
<keyword evidence="5" id="KW-0325">Glycoprotein</keyword>
<name>A0A3S5GYL3_MYXFU</name>
<keyword evidence="2" id="KW-0732">Signal</keyword>
<keyword evidence="3" id="KW-0677">Repeat</keyword>
<evidence type="ECO:0000256" key="1">
    <source>
        <dbReference type="ARBA" id="ARBA00008709"/>
    </source>
</evidence>
<dbReference type="NCBIfam" id="TIGR02232">
    <property type="entry name" value="myxo_disulf_rpt"/>
    <property type="match status" value="3"/>
</dbReference>
<dbReference type="PROSITE" id="PS51820">
    <property type="entry name" value="PA14"/>
    <property type="match status" value="1"/>
</dbReference>
<comment type="similarity">
    <text evidence="1">Belongs to the prespore-cell-inducing factor family.</text>
</comment>
<dbReference type="InterPro" id="IPR051154">
    <property type="entry name" value="Prespore-cell_inducing_factor"/>
</dbReference>